<gene>
    <name evidence="2" type="ORF">IAB36_05095</name>
</gene>
<dbReference type="Proteomes" id="UP000886749">
    <property type="component" value="Unassembled WGS sequence"/>
</dbReference>
<name>A0A9D1AL77_9FIRM</name>
<dbReference type="SUPFAM" id="SSF50346">
    <property type="entry name" value="PRC-barrel domain"/>
    <property type="match status" value="1"/>
</dbReference>
<dbReference type="Pfam" id="PF05239">
    <property type="entry name" value="PRC"/>
    <property type="match status" value="1"/>
</dbReference>
<dbReference type="InterPro" id="IPR011033">
    <property type="entry name" value="PRC_barrel-like_sf"/>
</dbReference>
<protein>
    <submittedName>
        <fullName evidence="2">PRC-barrel domain-containing protein</fullName>
    </submittedName>
</protein>
<reference evidence="2" key="2">
    <citation type="journal article" date="2021" name="PeerJ">
        <title>Extensive microbial diversity within the chicken gut microbiome revealed by metagenomics and culture.</title>
        <authorList>
            <person name="Gilroy R."/>
            <person name="Ravi A."/>
            <person name="Getino M."/>
            <person name="Pursley I."/>
            <person name="Horton D.L."/>
            <person name="Alikhan N.F."/>
            <person name="Baker D."/>
            <person name="Gharbi K."/>
            <person name="Hall N."/>
            <person name="Watson M."/>
            <person name="Adriaenssens E.M."/>
            <person name="Foster-Nyarko E."/>
            <person name="Jarju S."/>
            <person name="Secka A."/>
            <person name="Antonio M."/>
            <person name="Oren A."/>
            <person name="Chaudhuri R.R."/>
            <person name="La Ragione R."/>
            <person name="Hildebrand F."/>
            <person name="Pallen M.J."/>
        </authorList>
    </citation>
    <scope>NUCLEOTIDE SEQUENCE</scope>
    <source>
        <strain evidence="2">CHK184-25365</strain>
    </source>
</reference>
<dbReference type="EMBL" id="DVGY01000112">
    <property type="protein sequence ID" value="HIR41184.1"/>
    <property type="molecule type" value="Genomic_DNA"/>
</dbReference>
<reference evidence="2" key="1">
    <citation type="submission" date="2020-10" db="EMBL/GenBank/DDBJ databases">
        <authorList>
            <person name="Gilroy R."/>
        </authorList>
    </citation>
    <scope>NUCLEOTIDE SEQUENCE</scope>
    <source>
        <strain evidence="2">CHK184-25365</strain>
    </source>
</reference>
<proteinExistence type="predicted"/>
<evidence type="ECO:0000313" key="2">
    <source>
        <dbReference type="EMBL" id="HIR41184.1"/>
    </source>
</evidence>
<comment type="caution">
    <text evidence="2">The sequence shown here is derived from an EMBL/GenBank/DDBJ whole genome shotgun (WGS) entry which is preliminary data.</text>
</comment>
<evidence type="ECO:0000259" key="1">
    <source>
        <dbReference type="Pfam" id="PF05239"/>
    </source>
</evidence>
<dbReference type="AlphaFoldDB" id="A0A9D1AL77"/>
<evidence type="ECO:0000313" key="3">
    <source>
        <dbReference type="Proteomes" id="UP000886749"/>
    </source>
</evidence>
<feature type="domain" description="PRC-barrel" evidence="1">
    <location>
        <begin position="3"/>
        <end position="79"/>
    </location>
</feature>
<dbReference type="InterPro" id="IPR027275">
    <property type="entry name" value="PRC-brl_dom"/>
</dbReference>
<organism evidence="2 3">
    <name type="scientific">Candidatus Egerieicola pullicola</name>
    <dbReference type="NCBI Taxonomy" id="2840775"/>
    <lineage>
        <taxon>Bacteria</taxon>
        <taxon>Bacillati</taxon>
        <taxon>Bacillota</taxon>
        <taxon>Clostridia</taxon>
        <taxon>Eubacteriales</taxon>
        <taxon>Oscillospiraceae</taxon>
        <taxon>Oscillospiraceae incertae sedis</taxon>
        <taxon>Candidatus Egerieicola</taxon>
    </lineage>
</organism>
<accession>A0A9D1AL77</accession>
<sequence>MELTFSQLKKRELICMDTGDRLGMVDDLLLEDNCVKALLTYGTRPRLLFFRSGKPKQIPWERIRLLGKDFVVVDSMEDLPFEPSRSRKKKFSSLVEQLFQ</sequence>
<dbReference type="Gene3D" id="2.30.30.240">
    <property type="entry name" value="PRC-barrel domain"/>
    <property type="match status" value="1"/>
</dbReference>